<dbReference type="InterPro" id="IPR011853">
    <property type="entry name" value="TRAP_DctM-Dct_fused"/>
</dbReference>
<comment type="function">
    <text evidence="1">Part of the tripartite ATP-independent periplasmic (TRAP) transport system.</text>
</comment>
<protein>
    <submittedName>
        <fullName evidence="5">Neu5Ac permease</fullName>
    </submittedName>
</protein>
<feature type="transmembrane region" description="Helical" evidence="2">
    <location>
        <begin position="295"/>
        <end position="317"/>
    </location>
</feature>
<dbReference type="OrthoDB" id="9759894at2"/>
<keyword evidence="1" id="KW-0813">Transport</keyword>
<feature type="transmembrane region" description="Helical" evidence="2">
    <location>
        <begin position="69"/>
        <end position="91"/>
    </location>
</feature>
<dbReference type="GO" id="GO:0005886">
    <property type="term" value="C:plasma membrane"/>
    <property type="evidence" value="ECO:0007669"/>
    <property type="project" value="UniProtKB-SubCell"/>
</dbReference>
<dbReference type="RefSeq" id="WP_057817467.1">
    <property type="nucleotide sequence ID" value="NZ_CP031598.1"/>
</dbReference>
<feature type="transmembrane region" description="Helical" evidence="2">
    <location>
        <begin position="489"/>
        <end position="514"/>
    </location>
</feature>
<dbReference type="KEGG" id="rid:RIdsm_00064"/>
<reference evidence="4 6" key="1">
    <citation type="submission" date="2015-04" db="EMBL/GenBank/DDBJ databases">
        <title>The draft genome sequence of Roseovarius indicus B108T.</title>
        <authorList>
            <person name="Li G."/>
            <person name="Lai Q."/>
            <person name="Shao Z."/>
            <person name="Yan P."/>
        </authorList>
    </citation>
    <scope>NUCLEOTIDE SEQUENCE [LARGE SCALE GENOMIC DNA]</scope>
    <source>
        <strain evidence="4 6">B108</strain>
    </source>
</reference>
<keyword evidence="1" id="KW-1003">Cell membrane</keyword>
<evidence type="ECO:0000313" key="4">
    <source>
        <dbReference type="EMBL" id="KRS16814.1"/>
    </source>
</evidence>
<keyword evidence="2" id="KW-0812">Transmembrane</keyword>
<dbReference type="EMBL" id="LAXI01000011">
    <property type="protein sequence ID" value="KRS16814.1"/>
    <property type="molecule type" value="Genomic_DNA"/>
</dbReference>
<evidence type="ECO:0000313" key="5">
    <source>
        <dbReference type="EMBL" id="QEW24288.1"/>
    </source>
</evidence>
<feature type="transmembrane region" description="Helical" evidence="2">
    <location>
        <begin position="526"/>
        <end position="543"/>
    </location>
</feature>
<feature type="transmembrane region" description="Helical" evidence="2">
    <location>
        <begin position="12"/>
        <end position="34"/>
    </location>
</feature>
<feature type="transmembrane region" description="Helical" evidence="2">
    <location>
        <begin position="433"/>
        <end position="458"/>
    </location>
</feature>
<feature type="transmembrane region" description="Helical" evidence="2">
    <location>
        <begin position="405"/>
        <end position="426"/>
    </location>
</feature>
<evidence type="ECO:0000313" key="6">
    <source>
        <dbReference type="Proteomes" id="UP000051401"/>
    </source>
</evidence>
<feature type="transmembrane region" description="Helical" evidence="2">
    <location>
        <begin position="344"/>
        <end position="360"/>
    </location>
</feature>
<keyword evidence="1" id="KW-0997">Cell inner membrane</keyword>
<feature type="transmembrane region" description="Helical" evidence="2">
    <location>
        <begin position="103"/>
        <end position="121"/>
    </location>
</feature>
<feature type="transmembrane region" description="Helical" evidence="2">
    <location>
        <begin position="128"/>
        <end position="152"/>
    </location>
</feature>
<dbReference type="Proteomes" id="UP000325785">
    <property type="component" value="Chromosome"/>
</dbReference>
<evidence type="ECO:0000256" key="1">
    <source>
        <dbReference type="RuleBase" id="RU369079"/>
    </source>
</evidence>
<feature type="transmembrane region" description="Helical" evidence="2">
    <location>
        <begin position="555"/>
        <end position="576"/>
    </location>
</feature>
<evidence type="ECO:0000313" key="7">
    <source>
        <dbReference type="Proteomes" id="UP000325785"/>
    </source>
</evidence>
<name>A0A0T5P797_9RHOB</name>
<evidence type="ECO:0000256" key="2">
    <source>
        <dbReference type="SAM" id="Phobius"/>
    </source>
</evidence>
<keyword evidence="2" id="KW-1133">Transmembrane helix</keyword>
<organism evidence="4 6">
    <name type="scientific">Roseovarius indicus</name>
    <dbReference type="NCBI Taxonomy" id="540747"/>
    <lineage>
        <taxon>Bacteria</taxon>
        <taxon>Pseudomonadati</taxon>
        <taxon>Pseudomonadota</taxon>
        <taxon>Alphaproteobacteria</taxon>
        <taxon>Rhodobacterales</taxon>
        <taxon>Roseobacteraceae</taxon>
        <taxon>Roseovarius</taxon>
    </lineage>
</organism>
<dbReference type="Proteomes" id="UP000051401">
    <property type="component" value="Unassembled WGS sequence"/>
</dbReference>
<accession>A0A0T5P797</accession>
<dbReference type="EMBL" id="CP031598">
    <property type="protein sequence ID" value="QEW24288.1"/>
    <property type="molecule type" value="Genomic_DNA"/>
</dbReference>
<gene>
    <name evidence="5" type="primary">siaT_1</name>
    <name evidence="5" type="ORF">RIdsm_00064</name>
    <name evidence="4" type="ORF">XM52_16425</name>
</gene>
<dbReference type="PATRIC" id="fig|540747.5.peg.1008"/>
<dbReference type="PANTHER" id="PTHR43849">
    <property type="entry name" value="BLL3936 PROTEIN"/>
    <property type="match status" value="1"/>
</dbReference>
<dbReference type="Pfam" id="PF06808">
    <property type="entry name" value="DctM"/>
    <property type="match status" value="1"/>
</dbReference>
<feature type="domain" description="TRAP C4-dicarboxylate transport system permease DctM subunit" evidence="3">
    <location>
        <begin position="116"/>
        <end position="539"/>
    </location>
</feature>
<dbReference type="InterPro" id="IPR010656">
    <property type="entry name" value="DctM"/>
</dbReference>
<reference evidence="5 7" key="2">
    <citation type="submission" date="2018-08" db="EMBL/GenBank/DDBJ databases">
        <title>Genetic Globetrotter - A new plasmid hitch-hiking vast phylogenetic and geographic distances.</title>
        <authorList>
            <person name="Vollmers J."/>
            <person name="Petersen J."/>
        </authorList>
    </citation>
    <scope>NUCLEOTIDE SEQUENCE [LARGE SCALE GENOMIC DNA]</scope>
    <source>
        <strain evidence="5 7">DSM 26383</strain>
    </source>
</reference>
<keyword evidence="6" id="KW-1185">Reference proteome</keyword>
<comment type="subcellular location">
    <subcellularLocation>
        <location evidence="1">Cell inner membrane</location>
        <topology evidence="1">Multi-pass membrane protein</topology>
    </subcellularLocation>
</comment>
<feature type="transmembrane region" description="Helical" evidence="2">
    <location>
        <begin position="464"/>
        <end position="482"/>
    </location>
</feature>
<dbReference type="PANTHER" id="PTHR43849:SF2">
    <property type="entry name" value="BLL3936 PROTEIN"/>
    <property type="match status" value="1"/>
</dbReference>
<dbReference type="NCBIfam" id="TIGR02123">
    <property type="entry name" value="TRAP_fused"/>
    <property type="match status" value="1"/>
</dbReference>
<proteinExistence type="predicted"/>
<feature type="transmembrane region" description="Helical" evidence="2">
    <location>
        <begin position="367"/>
        <end position="385"/>
    </location>
</feature>
<feature type="transmembrane region" description="Helical" evidence="2">
    <location>
        <begin position="172"/>
        <end position="195"/>
    </location>
</feature>
<sequence length="639" mass="67121">MMDEDKYQGPALLGFVLRVVGLTLFAYMAYATLYGPYKTTVVHLALFAAAMLFIAFLGRGRSEVPGMRAVQWGLDVVAAVAAVGSMGYLVVEYERLLNLWGSSYLTQMDVWVGFVMVAVALEAARRQSIVLALLGLAGVAYMMWGNLLPGVFAHAGMDAQRFAYIVAYTSEGLFGTGLQVAATYLFMFMMFGATLQATKTGDFIINLANAGLGRQTGGAAKGSMAASAGLGTMVGSAVGNVVATGTFTIPLMIRTGFRRHVAAAVETNTSEGAQLVPPIMGAAAFIMAQITGISYATIAVAAIIPAVLYYLSLYWVIHIEALKEGLRGMPEDEIPSAKETMKDGWHLLIAPVLLFWLLIVESYTPAYASLIALAVALLAGMARAVTRVPIRELVGQFDTGIRQAAGITALIISIGILQAAIVATGLGPRLTEIILSVSDGSLILTALLTVVAATLLGMGMPTPIAYLLLAMFAAPALITAGAPKLGAHLFLFYFAIKSGSTPPVALVAVVAAGIAKANWWRTSVTAFVHSLPGFIVAFMFLYSDALLMQGAPLQIAAAAVSAGVGVFAMAAGIQGWCGDWISWPERAALVAAAISLINPGSLTDVAGFAVVGGILAFRLVRKRGPESETRETRSPTKEI</sequence>
<feature type="transmembrane region" description="Helical" evidence="2">
    <location>
        <begin position="588"/>
        <end position="617"/>
    </location>
</feature>
<feature type="transmembrane region" description="Helical" evidence="2">
    <location>
        <begin position="40"/>
        <end position="57"/>
    </location>
</feature>
<dbReference type="AlphaFoldDB" id="A0A0T5P797"/>
<evidence type="ECO:0000259" key="3">
    <source>
        <dbReference type="Pfam" id="PF06808"/>
    </source>
</evidence>
<dbReference type="STRING" id="540747.SAMN04488031_102138"/>
<keyword evidence="2" id="KW-0472">Membrane</keyword>
<dbReference type="GO" id="GO:0022857">
    <property type="term" value="F:transmembrane transporter activity"/>
    <property type="evidence" value="ECO:0007669"/>
    <property type="project" value="UniProtKB-UniRule"/>
</dbReference>